<dbReference type="Proteomes" id="UP000295382">
    <property type="component" value="Unassembled WGS sequence"/>
</dbReference>
<evidence type="ECO:0000313" key="2">
    <source>
        <dbReference type="Proteomes" id="UP000295382"/>
    </source>
</evidence>
<gene>
    <name evidence="1" type="ORF">EDC30_11849</name>
</gene>
<evidence type="ECO:0008006" key="3">
    <source>
        <dbReference type="Google" id="ProtNLM"/>
    </source>
</evidence>
<protein>
    <recommendedName>
        <fullName evidence="3">Phage integrase family protein</fullName>
    </recommendedName>
</protein>
<dbReference type="AlphaFoldDB" id="A0A4R3HPI2"/>
<sequence length="375" mass="42541">MPLSPNERIRLAEALKKDLIAIHKKEFKGTEGEALIVHALFLAMRTGMNTTPMLELRRDCLKPHPFMPNMMLVESFKRRGNATQLKSLRYSREEHLPISIPMDGVGVLRKVLELTEAVVVEASKNHQKRLWLYRSKKNQDRGVVTVLTMSYMTQGILGLINRHCLHGDDGQPLGLSLSRLRKTLENRLWVLSNGDLFTVAAIMGHTPKIADSNYLVCTNEMRENATLLGEALPEIHRTGNAGDTNGKKVIPLNLQNTPVGSCKDSINGDKAPKNGDHCDNFFSCFSCRSYAIVGSSEDLHRLFSFYWFLDLERDRARTNEWRERFLHTMQLIDAFTVEKFDAAMVASAKEKARIHPIKFWQSYTMGTTESNHATV</sequence>
<accession>A0A4R3HPI2</accession>
<evidence type="ECO:0000313" key="1">
    <source>
        <dbReference type="EMBL" id="TCS33108.1"/>
    </source>
</evidence>
<dbReference type="EMBL" id="SLZQ01000018">
    <property type="protein sequence ID" value="TCS33108.1"/>
    <property type="molecule type" value="Genomic_DNA"/>
</dbReference>
<keyword evidence="2" id="KW-1185">Reference proteome</keyword>
<comment type="caution">
    <text evidence="1">The sequence shown here is derived from an EMBL/GenBank/DDBJ whole genome shotgun (WGS) entry which is preliminary data.</text>
</comment>
<organism evidence="1 2">
    <name type="scientific">Paucimonas lemoignei</name>
    <name type="common">Pseudomonas lemoignei</name>
    <dbReference type="NCBI Taxonomy" id="29443"/>
    <lineage>
        <taxon>Bacteria</taxon>
        <taxon>Pseudomonadati</taxon>
        <taxon>Pseudomonadota</taxon>
        <taxon>Betaproteobacteria</taxon>
        <taxon>Burkholderiales</taxon>
        <taxon>Burkholderiaceae</taxon>
        <taxon>Paucimonas</taxon>
    </lineage>
</organism>
<name>A0A4R3HPI2_PAULE</name>
<reference evidence="1 2" key="1">
    <citation type="submission" date="2019-03" db="EMBL/GenBank/DDBJ databases">
        <title>Genomic Encyclopedia of Type Strains, Phase IV (KMG-IV): sequencing the most valuable type-strain genomes for metagenomic binning, comparative biology and taxonomic classification.</title>
        <authorList>
            <person name="Goeker M."/>
        </authorList>
    </citation>
    <scope>NUCLEOTIDE SEQUENCE [LARGE SCALE GENOMIC DNA]</scope>
    <source>
        <strain evidence="1 2">DSM 7445</strain>
    </source>
</reference>
<proteinExistence type="predicted"/>